<dbReference type="Pfam" id="PF02618">
    <property type="entry name" value="YceG"/>
    <property type="match status" value="1"/>
</dbReference>
<evidence type="ECO:0000256" key="7">
    <source>
        <dbReference type="HAMAP-Rule" id="MF_02065"/>
    </source>
</evidence>
<dbReference type="AlphaFoldDB" id="A0A249K986"/>
<dbReference type="GO" id="GO:0008932">
    <property type="term" value="F:lytic endotransglycosylase activity"/>
    <property type="evidence" value="ECO:0007669"/>
    <property type="project" value="UniProtKB-UniRule"/>
</dbReference>
<evidence type="ECO:0000313" key="8">
    <source>
        <dbReference type="EMBL" id="ASY13295.1"/>
    </source>
</evidence>
<comment type="similarity">
    <text evidence="7">Belongs to the transglycosylase MltG family.</text>
</comment>
<dbReference type="Gene3D" id="3.30.1490.480">
    <property type="entry name" value="Endolytic murein transglycosylase"/>
    <property type="match status" value="1"/>
</dbReference>
<comment type="catalytic activity">
    <reaction evidence="7">
        <text>a peptidoglycan chain = a peptidoglycan chain with N-acetyl-1,6-anhydromuramyl-[peptide] at the reducing end + a peptidoglycan chain with N-acetylglucosamine at the non-reducing end.</text>
        <dbReference type="EC" id="4.2.2.29"/>
    </reaction>
</comment>
<dbReference type="OrthoDB" id="9814591at2"/>
<keyword evidence="1 7" id="KW-1003">Cell membrane</keyword>
<keyword evidence="9" id="KW-1185">Reference proteome</keyword>
<evidence type="ECO:0000256" key="6">
    <source>
        <dbReference type="ARBA" id="ARBA00023316"/>
    </source>
</evidence>
<proteinExistence type="inferred from homology"/>
<keyword evidence="5 7" id="KW-0456">Lyase</keyword>
<dbReference type="EC" id="4.2.2.29" evidence="7"/>
<dbReference type="GO" id="GO:0071555">
    <property type="term" value="P:cell wall organization"/>
    <property type="evidence" value="ECO:0007669"/>
    <property type="project" value="UniProtKB-KW"/>
</dbReference>
<feature type="site" description="Important for catalytic activity" evidence="7">
    <location>
        <position position="211"/>
    </location>
</feature>
<evidence type="ECO:0000256" key="3">
    <source>
        <dbReference type="ARBA" id="ARBA00022989"/>
    </source>
</evidence>
<sequence length="332" mass="37042">MLKRVLALLLICSILTSSAVLLHNAFLLNDYLAATSKLKTEILIESGDTGTEIAQKLFNSGVIKQTKIFVKIAINQKKSNAISPGLHEIDLKISAQAALEQLLDPARKRGVFGFGEGLRKSEILALLEKSKLVSGKVSKLPKPNDLYGTNNLEGFLFPAQYSFAPGTTFDEAITQMIDRFYLAAKSSKIEEGYLNYSPYQLLIIASMVQAEGDVQDFAKISRVIYNRMKIGMPLQINATIDYATNTRGKIRLPYKRLEIGSKYNTYKYRGLPPTPIGNPGEDAMIATVNPEKGDWLYYVTVKPNDTRFTKDFNEFNKWANEFRANEDAGLFG</sequence>
<evidence type="ECO:0000256" key="2">
    <source>
        <dbReference type="ARBA" id="ARBA00022692"/>
    </source>
</evidence>
<keyword evidence="3 7" id="KW-1133">Transmembrane helix</keyword>
<evidence type="ECO:0000313" key="9">
    <source>
        <dbReference type="Proteomes" id="UP000217171"/>
    </source>
</evidence>
<dbReference type="GO" id="GO:0005886">
    <property type="term" value="C:plasma membrane"/>
    <property type="evidence" value="ECO:0007669"/>
    <property type="project" value="UniProtKB-UniRule"/>
</dbReference>
<organism evidence="8 9">
    <name type="scientific">Candidatus Nanopelagicus hibericus</name>
    <dbReference type="NCBI Taxonomy" id="1884915"/>
    <lineage>
        <taxon>Bacteria</taxon>
        <taxon>Bacillati</taxon>
        <taxon>Actinomycetota</taxon>
        <taxon>Actinomycetes</taxon>
        <taxon>Candidatus Nanopelagicales</taxon>
        <taxon>Candidatus Nanopelagicaceae</taxon>
        <taxon>Candidatus Nanopelagicus</taxon>
    </lineage>
</organism>
<accession>A0A249K986</accession>
<keyword evidence="6 7" id="KW-0961">Cell wall biogenesis/degradation</keyword>
<dbReference type="PANTHER" id="PTHR30518:SF2">
    <property type="entry name" value="ENDOLYTIC MUREIN TRANSGLYCOSYLASE"/>
    <property type="match status" value="1"/>
</dbReference>
<dbReference type="NCBIfam" id="TIGR00247">
    <property type="entry name" value="endolytic transglycosylase MltG"/>
    <property type="match status" value="1"/>
</dbReference>
<keyword evidence="4 7" id="KW-0472">Membrane</keyword>
<evidence type="ECO:0000256" key="1">
    <source>
        <dbReference type="ARBA" id="ARBA00022475"/>
    </source>
</evidence>
<dbReference type="GO" id="GO:0009252">
    <property type="term" value="P:peptidoglycan biosynthetic process"/>
    <property type="evidence" value="ECO:0007669"/>
    <property type="project" value="UniProtKB-UniRule"/>
</dbReference>
<dbReference type="InterPro" id="IPR003770">
    <property type="entry name" value="MLTG-like"/>
</dbReference>
<protein>
    <recommendedName>
        <fullName evidence="7">Endolytic murein transglycosylase</fullName>
        <ecNumber evidence="7">4.2.2.29</ecNumber>
    </recommendedName>
    <alternativeName>
        <fullName evidence="7">Peptidoglycan lytic transglycosylase</fullName>
    </alternativeName>
    <alternativeName>
        <fullName evidence="7">Peptidoglycan polymerization terminase</fullName>
    </alternativeName>
</protein>
<dbReference type="EMBL" id="CP016771">
    <property type="protein sequence ID" value="ASY13295.1"/>
    <property type="molecule type" value="Genomic_DNA"/>
</dbReference>
<dbReference type="PANTHER" id="PTHR30518">
    <property type="entry name" value="ENDOLYTIC MUREIN TRANSGLYCOSYLASE"/>
    <property type="match status" value="1"/>
</dbReference>
<dbReference type="RefSeq" id="WP_095672375.1">
    <property type="nucleotide sequence ID" value="NZ_CP016771.1"/>
</dbReference>
<dbReference type="KEGG" id="nhi:B1s21160_02945"/>
<dbReference type="HAMAP" id="MF_02065">
    <property type="entry name" value="MltG"/>
    <property type="match status" value="1"/>
</dbReference>
<dbReference type="Proteomes" id="UP000217171">
    <property type="component" value="Chromosome"/>
</dbReference>
<name>A0A249K986_9ACTN</name>
<comment type="function">
    <text evidence="7">Functions as a peptidoglycan terminase that cleaves nascent peptidoglycan strands endolytically to terminate their elongation.</text>
</comment>
<keyword evidence="2 7" id="KW-0812">Transmembrane</keyword>
<gene>
    <name evidence="7" type="primary">mltG</name>
    <name evidence="8" type="ORF">B1s21160_02945</name>
</gene>
<evidence type="ECO:0000256" key="4">
    <source>
        <dbReference type="ARBA" id="ARBA00023136"/>
    </source>
</evidence>
<reference evidence="8 9" key="1">
    <citation type="submission" date="2016-07" db="EMBL/GenBank/DDBJ databases">
        <title>High microdiversification within the ubiquitous acI lineage of Actinobacteria.</title>
        <authorList>
            <person name="Neuenschwander S.M."/>
            <person name="Salcher M."/>
            <person name="Ghai R."/>
            <person name="Pernthaler J."/>
        </authorList>
    </citation>
    <scope>NUCLEOTIDE SEQUENCE [LARGE SCALE GENOMIC DNA]</scope>
    <source>
        <strain evidence="8">MMS-21-160</strain>
    </source>
</reference>
<evidence type="ECO:0000256" key="5">
    <source>
        <dbReference type="ARBA" id="ARBA00023239"/>
    </source>
</evidence>